<accession>A0A1P8AZN4</accession>
<dbReference type="FunCoup" id="A0A1P8AZN4">
    <property type="interactions" value="5"/>
</dbReference>
<dbReference type="GeneID" id="819407"/>
<keyword evidence="3" id="KW-1185">Reference proteome</keyword>
<name>A0A1P8AZN4_ARATH</name>
<dbReference type="PANTHER" id="PTHR35726:SF11">
    <property type="entry name" value="MYELIN TRANSCRIPTION FACTOR-LIKE PROTEIN"/>
    <property type="match status" value="1"/>
</dbReference>
<dbReference type="Araport" id="AT2G47950"/>
<dbReference type="InParanoid" id="A0A1P8AZN4"/>
<dbReference type="Proteomes" id="UP000006548">
    <property type="component" value="Chromosome 2"/>
</dbReference>
<dbReference type="STRING" id="3702.A0A1P8AZN4"/>
<evidence type="ECO:0000313" key="1">
    <source>
        <dbReference type="Araport" id="AT2G47950"/>
    </source>
</evidence>
<dbReference type="OMA" id="RCKRENL"/>
<evidence type="ECO:0000313" key="3">
    <source>
        <dbReference type="Proteomes" id="UP000006548"/>
    </source>
</evidence>
<dbReference type="PANTHER" id="PTHR35726">
    <property type="entry name" value="GLUTAMIC ACID-RICH PROTEIN-LIKE"/>
    <property type="match status" value="1"/>
</dbReference>
<dbReference type="KEGG" id="ath:AT2G47950"/>
<evidence type="ECO:0000313" key="2">
    <source>
        <dbReference type="EMBL" id="ANM62106.1"/>
    </source>
</evidence>
<reference evidence="3" key="2">
    <citation type="journal article" date="2017" name="Plant J.">
        <title>Araport11: a complete reannotation of the Arabidopsis thaliana reference genome.</title>
        <authorList>
            <person name="Cheng C.Y."/>
            <person name="Krishnakumar V."/>
            <person name="Chan A.P."/>
            <person name="Thibaud-Nissen F."/>
            <person name="Schobel S."/>
            <person name="Town C.D."/>
        </authorList>
    </citation>
    <scope>GENOME REANNOTATION</scope>
    <source>
        <strain evidence="3">cv. Columbia</strain>
    </source>
</reference>
<dbReference type="EMBL" id="CP002685">
    <property type="protein sequence ID" value="ANM62106.1"/>
    <property type="molecule type" value="Genomic_DNA"/>
</dbReference>
<dbReference type="ProteomicsDB" id="199455"/>
<proteinExistence type="predicted"/>
<reference evidence="2 3" key="1">
    <citation type="journal article" date="1999" name="Nature">
        <title>Sequence and analysis of chromosome 2 of the plant Arabidopsis thaliana.</title>
        <authorList>
            <person name="Lin X."/>
            <person name="Kaul S."/>
            <person name="Rounsley S."/>
            <person name="Shea T.P."/>
            <person name="Benito M.I."/>
            <person name="Town C.D."/>
            <person name="Fujii C.Y."/>
            <person name="Mason T."/>
            <person name="Bowman C.L."/>
            <person name="Barnstead M."/>
            <person name="Feldblyum T.V."/>
            <person name="Buell C.R."/>
            <person name="Ketchum K.A."/>
            <person name="Lee J."/>
            <person name="Ronning C.M."/>
            <person name="Koo H.L."/>
            <person name="Moffat K.S."/>
            <person name="Cronin L.A."/>
            <person name="Shen M."/>
            <person name="Pai G."/>
            <person name="Van Aken S."/>
            <person name="Umayam L."/>
            <person name="Tallon L.J."/>
            <person name="Gill J.E."/>
            <person name="Adams M.D."/>
            <person name="Carrera A.J."/>
            <person name="Creasy T.H."/>
            <person name="Goodman H.M."/>
            <person name="Somerville C.R."/>
            <person name="Copenhaver G.P."/>
            <person name="Preuss D."/>
            <person name="Nierman W.C."/>
            <person name="White O."/>
            <person name="Eisen J.A."/>
            <person name="Salzberg S.L."/>
            <person name="Fraser C.M."/>
            <person name="Venter J.C."/>
        </authorList>
    </citation>
    <scope>NUCLEOTIDE SEQUENCE [LARGE SCALE GENOMIC DNA]</scope>
    <source>
        <strain evidence="3">cv. Columbia</strain>
    </source>
</reference>
<sequence length="168" mass="18945">MYMNVYITIIRSCSCFLSKFSVIVRRQIKRIREQKTRKIKMNTTNNVFDVSPFLLLEASADSEAGHDSVDDDKCVKDYDLGHESSSASSCETSCVSQRTSLLGFDLQDDTVNHEERDAGDEEDEDGEGEVNSYIRCGRSQRENLAVDSAAVVSEMDQNRMFWEACLAS</sequence>
<protein>
    <submittedName>
        <fullName evidence="2">Myelin transcription factor-like protein</fullName>
    </submittedName>
</protein>
<dbReference type="ExpressionAtlas" id="A0A1P8AZN4">
    <property type="expression patterns" value="baseline and differential"/>
</dbReference>
<gene>
    <name evidence="1 2" type="ordered locus">At2g47950</name>
    <name evidence="2" type="ORF">T9J23.9</name>
    <name evidence="2" type="ORF">T9J23_9</name>
</gene>
<dbReference type="TAIR" id="AT2G47950"/>
<dbReference type="AlphaFoldDB" id="A0A1P8AZN4"/>
<organism evidence="2 3">
    <name type="scientific">Arabidopsis thaliana</name>
    <name type="common">Mouse-ear cress</name>
    <dbReference type="NCBI Taxonomy" id="3702"/>
    <lineage>
        <taxon>Eukaryota</taxon>
        <taxon>Viridiplantae</taxon>
        <taxon>Streptophyta</taxon>
        <taxon>Embryophyta</taxon>
        <taxon>Tracheophyta</taxon>
        <taxon>Spermatophyta</taxon>
        <taxon>Magnoliopsida</taxon>
        <taxon>eudicotyledons</taxon>
        <taxon>Gunneridae</taxon>
        <taxon>Pentapetalae</taxon>
        <taxon>rosids</taxon>
        <taxon>malvids</taxon>
        <taxon>Brassicales</taxon>
        <taxon>Brassicaceae</taxon>
        <taxon>Camelineae</taxon>
        <taxon>Arabidopsis</taxon>
    </lineage>
</organism>